<feature type="region of interest" description="Disordered" evidence="1">
    <location>
        <begin position="1"/>
        <end position="53"/>
    </location>
</feature>
<evidence type="ECO:0000256" key="1">
    <source>
        <dbReference type="SAM" id="MobiDB-lite"/>
    </source>
</evidence>
<proteinExistence type="predicted"/>
<evidence type="ECO:0008006" key="4">
    <source>
        <dbReference type="Google" id="ProtNLM"/>
    </source>
</evidence>
<feature type="compositionally biased region" description="Low complexity" evidence="1">
    <location>
        <begin position="1"/>
        <end position="16"/>
    </location>
</feature>
<keyword evidence="3" id="KW-1185">Reference proteome</keyword>
<gene>
    <name evidence="2" type="ORF">ACFP90_06740</name>
</gene>
<name>A0ABW1ZIT9_9DEIO</name>
<reference evidence="3" key="1">
    <citation type="journal article" date="2019" name="Int. J. Syst. Evol. Microbiol.">
        <title>The Global Catalogue of Microorganisms (GCM) 10K type strain sequencing project: providing services to taxonomists for standard genome sequencing and annotation.</title>
        <authorList>
            <consortium name="The Broad Institute Genomics Platform"/>
            <consortium name="The Broad Institute Genome Sequencing Center for Infectious Disease"/>
            <person name="Wu L."/>
            <person name="Ma J."/>
        </authorList>
    </citation>
    <scope>NUCLEOTIDE SEQUENCE [LARGE SCALE GENOMIC DNA]</scope>
    <source>
        <strain evidence="3">CCUG 63830</strain>
    </source>
</reference>
<sequence>MINHAQPRQAPQARGQAPPPPQAPTTAATKKEKSKKDRRRSGAKPQEDKRVKHDWLAIRREYIRGEDAVTLATLADKPGAPSLRQIERRSSEEDWPELRLQMRREVDGRLRAADLDMKTEVRRRQLKIGTALTTLGVQGMAHQKPEEMDMLDVARAIKIGTDLERKALGMEELNVNLRGIKSPEDLDKLGEAALWQLAAMLPPEDENDDDF</sequence>
<protein>
    <recommendedName>
        <fullName evidence="4">Terminase small subunit</fullName>
    </recommendedName>
</protein>
<accession>A0ABW1ZIT9</accession>
<dbReference type="Proteomes" id="UP001596317">
    <property type="component" value="Unassembled WGS sequence"/>
</dbReference>
<evidence type="ECO:0000313" key="3">
    <source>
        <dbReference type="Proteomes" id="UP001596317"/>
    </source>
</evidence>
<dbReference type="RefSeq" id="WP_380054915.1">
    <property type="nucleotide sequence ID" value="NZ_JBHSWB010000001.1"/>
</dbReference>
<evidence type="ECO:0000313" key="2">
    <source>
        <dbReference type="EMBL" id="MFC6660081.1"/>
    </source>
</evidence>
<comment type="caution">
    <text evidence="2">The sequence shown here is derived from an EMBL/GenBank/DDBJ whole genome shotgun (WGS) entry which is preliminary data.</text>
</comment>
<dbReference type="EMBL" id="JBHSWB010000001">
    <property type="protein sequence ID" value="MFC6660081.1"/>
    <property type="molecule type" value="Genomic_DNA"/>
</dbReference>
<organism evidence="2 3">
    <name type="scientific">Deinococcus multiflagellatus</name>
    <dbReference type="NCBI Taxonomy" id="1656887"/>
    <lineage>
        <taxon>Bacteria</taxon>
        <taxon>Thermotogati</taxon>
        <taxon>Deinococcota</taxon>
        <taxon>Deinococci</taxon>
        <taxon>Deinococcales</taxon>
        <taxon>Deinococcaceae</taxon>
        <taxon>Deinococcus</taxon>
    </lineage>
</organism>